<dbReference type="GO" id="GO:0016020">
    <property type="term" value="C:membrane"/>
    <property type="evidence" value="ECO:0007669"/>
    <property type="project" value="UniProtKB-SubCell"/>
</dbReference>
<evidence type="ECO:0000256" key="4">
    <source>
        <dbReference type="ARBA" id="ARBA00022692"/>
    </source>
</evidence>
<keyword evidence="12" id="KW-1185">Reference proteome</keyword>
<proteinExistence type="inferred from homology"/>
<evidence type="ECO:0000313" key="11">
    <source>
        <dbReference type="EMBL" id="PWN39613.1"/>
    </source>
</evidence>
<dbReference type="InterPro" id="IPR004813">
    <property type="entry name" value="OPT"/>
</dbReference>
<evidence type="ECO:0000313" key="12">
    <source>
        <dbReference type="Proteomes" id="UP000245783"/>
    </source>
</evidence>
<dbReference type="GeneID" id="37032356"/>
<feature type="transmembrane region" description="Helical" evidence="10">
    <location>
        <begin position="639"/>
        <end position="661"/>
    </location>
</feature>
<feature type="transmembrane region" description="Helical" evidence="10">
    <location>
        <begin position="530"/>
        <end position="547"/>
    </location>
</feature>
<comment type="subcellular location">
    <subcellularLocation>
        <location evidence="1">Membrane</location>
        <topology evidence="1">Multi-pass membrane protein</topology>
    </subcellularLocation>
</comment>
<dbReference type="GO" id="GO:0015031">
    <property type="term" value="P:protein transport"/>
    <property type="evidence" value="ECO:0007669"/>
    <property type="project" value="UniProtKB-KW"/>
</dbReference>
<keyword evidence="4 10" id="KW-0812">Transmembrane</keyword>
<feature type="transmembrane region" description="Helical" evidence="10">
    <location>
        <begin position="757"/>
        <end position="776"/>
    </location>
</feature>
<keyword evidence="7 10" id="KW-1133">Transmembrane helix</keyword>
<dbReference type="Pfam" id="PF03169">
    <property type="entry name" value="OPT"/>
    <property type="match status" value="1"/>
</dbReference>
<feature type="region of interest" description="Disordered" evidence="9">
    <location>
        <begin position="1"/>
        <end position="140"/>
    </location>
</feature>
<name>A0A316VT75_9BASI</name>
<dbReference type="OrthoDB" id="9986677at2759"/>
<feature type="transmembrane region" description="Helical" evidence="10">
    <location>
        <begin position="476"/>
        <end position="498"/>
    </location>
</feature>
<dbReference type="RefSeq" id="XP_025366773.1">
    <property type="nucleotide sequence ID" value="XM_025510486.1"/>
</dbReference>
<gene>
    <name evidence="11" type="ORF">IE81DRAFT_15556</name>
</gene>
<dbReference type="EMBL" id="KZ819455">
    <property type="protein sequence ID" value="PWN39613.1"/>
    <property type="molecule type" value="Genomic_DNA"/>
</dbReference>
<keyword evidence="8 10" id="KW-0472">Membrane</keyword>
<feature type="transmembrane region" description="Helical" evidence="10">
    <location>
        <begin position="162"/>
        <end position="181"/>
    </location>
</feature>
<keyword evidence="3" id="KW-0813">Transport</keyword>
<evidence type="ECO:0000256" key="2">
    <source>
        <dbReference type="ARBA" id="ARBA00008807"/>
    </source>
</evidence>
<dbReference type="NCBIfam" id="TIGR00728">
    <property type="entry name" value="OPT_sfam"/>
    <property type="match status" value="1"/>
</dbReference>
<dbReference type="InParanoid" id="A0A316VT75"/>
<dbReference type="AlphaFoldDB" id="A0A316VT75"/>
<dbReference type="Proteomes" id="UP000245783">
    <property type="component" value="Unassembled WGS sequence"/>
</dbReference>
<evidence type="ECO:0000256" key="3">
    <source>
        <dbReference type="ARBA" id="ARBA00022448"/>
    </source>
</evidence>
<comment type="similarity">
    <text evidence="2">Belongs to the oligopeptide OPT transporter family.</text>
</comment>
<feature type="transmembrane region" description="Helical" evidence="10">
    <location>
        <begin position="788"/>
        <end position="814"/>
    </location>
</feature>
<feature type="compositionally biased region" description="Gly residues" evidence="9">
    <location>
        <begin position="34"/>
        <end position="45"/>
    </location>
</feature>
<protein>
    <submittedName>
        <fullName evidence="11">Putative OPT1-high-affinity glutathione transporter</fullName>
    </submittedName>
</protein>
<feature type="transmembrane region" description="Helical" evidence="10">
    <location>
        <begin position="688"/>
        <end position="706"/>
    </location>
</feature>
<evidence type="ECO:0000256" key="8">
    <source>
        <dbReference type="ARBA" id="ARBA00023136"/>
    </source>
</evidence>
<feature type="compositionally biased region" description="Low complexity" evidence="9">
    <location>
        <begin position="23"/>
        <end position="33"/>
    </location>
</feature>
<feature type="transmembrane region" description="Helical" evidence="10">
    <location>
        <begin position="327"/>
        <end position="354"/>
    </location>
</feature>
<reference evidence="11 12" key="1">
    <citation type="journal article" date="2018" name="Mol. Biol. Evol.">
        <title>Broad Genomic Sampling Reveals a Smut Pathogenic Ancestry of the Fungal Clade Ustilaginomycotina.</title>
        <authorList>
            <person name="Kijpornyongpan T."/>
            <person name="Mondo S.J."/>
            <person name="Barry K."/>
            <person name="Sandor L."/>
            <person name="Lee J."/>
            <person name="Lipzen A."/>
            <person name="Pangilinan J."/>
            <person name="LaButti K."/>
            <person name="Hainaut M."/>
            <person name="Henrissat B."/>
            <person name="Grigoriev I.V."/>
            <person name="Spatafora J.W."/>
            <person name="Aime M.C."/>
        </authorList>
    </citation>
    <scope>NUCLEOTIDE SEQUENCE [LARGE SCALE GENOMIC DNA]</scope>
    <source>
        <strain evidence="11 12">MCA 4658</strain>
    </source>
</reference>
<feature type="transmembrane region" description="Helical" evidence="10">
    <location>
        <begin position="374"/>
        <end position="393"/>
    </location>
</feature>
<evidence type="ECO:0000256" key="1">
    <source>
        <dbReference type="ARBA" id="ARBA00004141"/>
    </source>
</evidence>
<feature type="transmembrane region" description="Helical" evidence="10">
    <location>
        <begin position="187"/>
        <end position="205"/>
    </location>
</feature>
<keyword evidence="6" id="KW-0653">Protein transport</keyword>
<feature type="transmembrane region" description="Helical" evidence="10">
    <location>
        <begin position="553"/>
        <end position="575"/>
    </location>
</feature>
<feature type="compositionally biased region" description="Basic and acidic residues" evidence="9">
    <location>
        <begin position="75"/>
        <end position="85"/>
    </location>
</feature>
<feature type="transmembrane region" description="Helical" evidence="10">
    <location>
        <begin position="713"/>
        <end position="730"/>
    </location>
</feature>
<dbReference type="InterPro" id="IPR004648">
    <property type="entry name" value="Oligpept_transpt"/>
</dbReference>
<dbReference type="NCBIfam" id="TIGR00727">
    <property type="entry name" value="ISP4_OPT"/>
    <property type="match status" value="1"/>
</dbReference>
<keyword evidence="5" id="KW-0571">Peptide transport</keyword>
<dbReference type="PANTHER" id="PTHR22601">
    <property type="entry name" value="ISP4 LIKE PROTEIN"/>
    <property type="match status" value="1"/>
</dbReference>
<feature type="compositionally biased region" description="Acidic residues" evidence="9">
    <location>
        <begin position="86"/>
        <end position="103"/>
    </location>
</feature>
<evidence type="ECO:0000256" key="7">
    <source>
        <dbReference type="ARBA" id="ARBA00022989"/>
    </source>
</evidence>
<feature type="transmembrane region" description="Helical" evidence="10">
    <location>
        <begin position="400"/>
        <end position="421"/>
    </location>
</feature>
<evidence type="ECO:0000256" key="6">
    <source>
        <dbReference type="ARBA" id="ARBA00022927"/>
    </source>
</evidence>
<accession>A0A316VT75</accession>
<feature type="transmembrane region" description="Helical" evidence="10">
    <location>
        <begin position="297"/>
        <end position="315"/>
    </location>
</feature>
<dbReference type="GO" id="GO:0035673">
    <property type="term" value="F:oligopeptide transmembrane transporter activity"/>
    <property type="evidence" value="ECO:0007669"/>
    <property type="project" value="InterPro"/>
</dbReference>
<feature type="transmembrane region" description="Helical" evidence="10">
    <location>
        <begin position="270"/>
        <end position="291"/>
    </location>
</feature>
<feature type="compositionally biased region" description="Basic and acidic residues" evidence="9">
    <location>
        <begin position="121"/>
        <end position="136"/>
    </location>
</feature>
<sequence length="844" mass="92229">MPPSSAVPYSPLRRRDPSMETMSRSSSSGVGAQRSGGGGGGGRQGGSASYSDVELTPMRSARDKAFEDGTLGGSDLDKEAYQKESESEDDDDLDSDADAGDEEALLRDPQTRAARQRARARGRERERESMASRDSDDPISLVRRAVPETDDPTMTALTLRGVIMGSIFATAGAAVAQTFFYKSNSPSFSSYMVILVSLPLGRWLARVTPKRDIWIPLIGYVALNPGDFSIKEHLLVTVVSSSGASSAYAADILNIQDLFYHTEMSIPASLALLLTTQTLGFGFAGLVHSILVKPVAMVFPGTLVTTTMFNTLHGAHSADTKPRLRFFAFAFVAIFIYQFIPALIMPTLTSVSLLCLFNNESRSMRILGSGMKGFGLLNFSLDWTAIGAAGPLYTPLWAALNYYAGIMGAMFVVMPCLYFFVGEHGFWDAQKFDAPLGAGLYGGDYKKFNVSSVLDSKNMLDPTKWKQNSPLLLTPWFALSYGISFATLTSMITHVVLWHRKDIMKAIFAPPGEDIHNRLMKAYQPVPKSWYVATLAISLSTAILLVATSPLQITVTGLLLAVSIALIFLVPVGLIKAVSDTVIGLNVVTEFVAGLLWPGRPVGNVAFKCYGYMAMSQALDLTTDLKLAHYMKIPPRHMFVAQTIGTVIGCCVNLAVVRLILSPDAGYRVFLTGEKVDPTGQWDGRKVHIFYSASIIWGAIAPARFFVGNYIKLYFGFLIGFLLPVLPWLLNKRFPRKWWQQINFPVLLHGAGLPPQVPTNIISSGFIAAIFSQYWMRKHHPKFFAKRNYVLSAALDAGTSINALVLFFMSVTILKVVPMPRWWGNPAADSEHCLPAGGTNGPAF</sequence>
<evidence type="ECO:0000256" key="9">
    <source>
        <dbReference type="SAM" id="MobiDB-lite"/>
    </source>
</evidence>
<evidence type="ECO:0000256" key="10">
    <source>
        <dbReference type="SAM" id="Phobius"/>
    </source>
</evidence>
<evidence type="ECO:0000256" key="5">
    <source>
        <dbReference type="ARBA" id="ARBA00022856"/>
    </source>
</evidence>
<organism evidence="11 12">
    <name type="scientific">Ceraceosorus guamensis</name>
    <dbReference type="NCBI Taxonomy" id="1522189"/>
    <lineage>
        <taxon>Eukaryota</taxon>
        <taxon>Fungi</taxon>
        <taxon>Dikarya</taxon>
        <taxon>Basidiomycota</taxon>
        <taxon>Ustilaginomycotina</taxon>
        <taxon>Exobasidiomycetes</taxon>
        <taxon>Ceraceosorales</taxon>
        <taxon>Ceraceosoraceae</taxon>
        <taxon>Ceraceosorus</taxon>
    </lineage>
</organism>